<dbReference type="WBParaSite" id="ALUE_0002316901-mRNA-1">
    <property type="protein sequence ID" value="ALUE_0002316901-mRNA-1"/>
    <property type="gene ID" value="ALUE_0002316901"/>
</dbReference>
<reference evidence="3" key="1">
    <citation type="submission" date="2017-02" db="UniProtKB">
        <authorList>
            <consortium name="WormBaseParasite"/>
        </authorList>
    </citation>
    <scope>IDENTIFICATION</scope>
</reference>
<keyword evidence="1" id="KW-0812">Transmembrane</keyword>
<evidence type="ECO:0000313" key="2">
    <source>
        <dbReference type="Proteomes" id="UP000036681"/>
    </source>
</evidence>
<dbReference type="Proteomes" id="UP000036681">
    <property type="component" value="Unplaced"/>
</dbReference>
<feature type="transmembrane region" description="Helical" evidence="1">
    <location>
        <begin position="48"/>
        <end position="67"/>
    </location>
</feature>
<proteinExistence type="predicted"/>
<keyword evidence="1" id="KW-1133">Transmembrane helix</keyword>
<keyword evidence="2" id="KW-1185">Reference proteome</keyword>
<keyword evidence="1" id="KW-0472">Membrane</keyword>
<evidence type="ECO:0000256" key="1">
    <source>
        <dbReference type="SAM" id="Phobius"/>
    </source>
</evidence>
<evidence type="ECO:0000313" key="3">
    <source>
        <dbReference type="WBParaSite" id="ALUE_0002316901-mRNA-1"/>
    </source>
</evidence>
<sequence>SSLFLYPIGYVIAAIFSAFIFSPTLHYIPSPSICQYLFLRFHLNILRLGVVLIHILLISSLSIMLLVYSTSFIAQISKLSPFIICPLITYFGIFSVIYGGQTTIAAPTFFIPFVVSFNSFFFLCRIHLQSFYNI</sequence>
<feature type="transmembrane region" description="Helical" evidence="1">
    <location>
        <begin position="7"/>
        <end position="28"/>
    </location>
</feature>
<dbReference type="AlphaFoldDB" id="A0A0M3IWP1"/>
<organism evidence="2 3">
    <name type="scientific">Ascaris lumbricoides</name>
    <name type="common">Giant roundworm</name>
    <dbReference type="NCBI Taxonomy" id="6252"/>
    <lineage>
        <taxon>Eukaryota</taxon>
        <taxon>Metazoa</taxon>
        <taxon>Ecdysozoa</taxon>
        <taxon>Nematoda</taxon>
        <taxon>Chromadorea</taxon>
        <taxon>Rhabditida</taxon>
        <taxon>Spirurina</taxon>
        <taxon>Ascaridomorpha</taxon>
        <taxon>Ascaridoidea</taxon>
        <taxon>Ascarididae</taxon>
        <taxon>Ascaris</taxon>
    </lineage>
</organism>
<feature type="transmembrane region" description="Helical" evidence="1">
    <location>
        <begin position="104"/>
        <end position="124"/>
    </location>
</feature>
<protein>
    <submittedName>
        <fullName evidence="3">Product</fullName>
    </submittedName>
</protein>
<accession>A0A0M3IWP1</accession>
<name>A0A0M3IWP1_ASCLU</name>
<feature type="transmembrane region" description="Helical" evidence="1">
    <location>
        <begin position="79"/>
        <end position="98"/>
    </location>
</feature>